<evidence type="ECO:0000313" key="10">
    <source>
        <dbReference type="EMBL" id="TXG49345.1"/>
    </source>
</evidence>
<dbReference type="AlphaFoldDB" id="A0A5C7GXY1"/>
<dbReference type="InterPro" id="IPR036396">
    <property type="entry name" value="Cyt_P450_sf"/>
</dbReference>
<evidence type="ECO:0000256" key="2">
    <source>
        <dbReference type="ARBA" id="ARBA00010617"/>
    </source>
</evidence>
<keyword evidence="6 8" id="KW-0408">Iron</keyword>
<name>A0A5C7GXY1_9ROSI</name>
<dbReference type="Gene3D" id="1.10.630.10">
    <property type="entry name" value="Cytochrome P450"/>
    <property type="match status" value="1"/>
</dbReference>
<evidence type="ECO:0000256" key="4">
    <source>
        <dbReference type="ARBA" id="ARBA00022723"/>
    </source>
</evidence>
<dbReference type="CDD" id="cd11064">
    <property type="entry name" value="CYP86A"/>
    <property type="match status" value="1"/>
</dbReference>
<keyword evidence="5" id="KW-0560">Oxidoreductase</keyword>
<sequence>MESQVSPLLQLLLAHVFFFSFLLIVSLFVIFSVLVHFTKQRVYCNCDICSAYLSSSWSKEFNNLCDWYTHLLQKSPTQTITIHVLNNTITANPHNVEYILKTRFENYPKGKPFSTILGDFLGRGIFNVDGDSWLLQKKVASLELASISIRTYAFDIVKNEIESRLVPLLSSSAAGGSKNNNNILDLQEVFRRFSFDNICKFSFGLDPCYLASSLPISLFAKSFDVASKLSAERAMAALPLVWKLKRLFNIGTEKELKKAIKIVNVLAMEVILQKRELGFSTNQDLLSRFMNCIKDDNHLRDIVISFILAGRDTMASALTAFFLLAHHPEVVSKIRAESDRAMEGHDQKFASYNQIREMHYLHASVYECLRLYPPVQFDSKFAQEDDVLCDGTFVSKGKRVTYHSYAMGRMENIWGSDFLEFKPERWLKNGTFCPQNPYKYPVFQAGARICLGKELALVEMKMVALSVVSKFDVEVVEPKGAPWFDIGLTAMVRGGVQVLVKERERSDISPQ</sequence>
<keyword evidence="9" id="KW-0472">Membrane</keyword>
<dbReference type="EMBL" id="VAHF01000012">
    <property type="protein sequence ID" value="TXG49345.1"/>
    <property type="molecule type" value="Genomic_DNA"/>
</dbReference>
<evidence type="ECO:0000256" key="8">
    <source>
        <dbReference type="PIRSR" id="PIRSR602401-1"/>
    </source>
</evidence>
<dbReference type="Pfam" id="PF00067">
    <property type="entry name" value="p450"/>
    <property type="match status" value="1"/>
</dbReference>
<dbReference type="OrthoDB" id="1470350at2759"/>
<keyword evidence="7" id="KW-0503">Monooxygenase</keyword>
<evidence type="ECO:0000256" key="6">
    <source>
        <dbReference type="ARBA" id="ARBA00023004"/>
    </source>
</evidence>
<evidence type="ECO:0000256" key="1">
    <source>
        <dbReference type="ARBA" id="ARBA00001971"/>
    </source>
</evidence>
<evidence type="ECO:0000256" key="7">
    <source>
        <dbReference type="ARBA" id="ARBA00023033"/>
    </source>
</evidence>
<evidence type="ECO:0000256" key="5">
    <source>
        <dbReference type="ARBA" id="ARBA00023002"/>
    </source>
</evidence>
<evidence type="ECO:0008006" key="12">
    <source>
        <dbReference type="Google" id="ProtNLM"/>
    </source>
</evidence>
<keyword evidence="9" id="KW-1133">Transmembrane helix</keyword>
<gene>
    <name evidence="10" type="ORF">EZV62_025220</name>
</gene>
<dbReference type="Proteomes" id="UP000323000">
    <property type="component" value="Chromosome 12"/>
</dbReference>
<evidence type="ECO:0000313" key="11">
    <source>
        <dbReference type="Proteomes" id="UP000323000"/>
    </source>
</evidence>
<comment type="similarity">
    <text evidence="2">Belongs to the cytochrome P450 family.</text>
</comment>
<comment type="caution">
    <text evidence="10">The sequence shown here is derived from an EMBL/GenBank/DDBJ whole genome shotgun (WGS) entry which is preliminary data.</text>
</comment>
<keyword evidence="3 8" id="KW-0349">Heme</keyword>
<evidence type="ECO:0000256" key="9">
    <source>
        <dbReference type="SAM" id="Phobius"/>
    </source>
</evidence>
<dbReference type="SUPFAM" id="SSF48264">
    <property type="entry name" value="Cytochrome P450"/>
    <property type="match status" value="1"/>
</dbReference>
<dbReference type="GO" id="GO:0004497">
    <property type="term" value="F:monooxygenase activity"/>
    <property type="evidence" value="ECO:0007669"/>
    <property type="project" value="UniProtKB-KW"/>
</dbReference>
<dbReference type="PRINTS" id="PR00385">
    <property type="entry name" value="P450"/>
</dbReference>
<comment type="cofactor">
    <cofactor evidence="1 8">
        <name>heme</name>
        <dbReference type="ChEBI" id="CHEBI:30413"/>
    </cofactor>
</comment>
<keyword evidence="9" id="KW-0812">Transmembrane</keyword>
<dbReference type="InterPro" id="IPR002401">
    <property type="entry name" value="Cyt_P450_E_grp-I"/>
</dbReference>
<feature type="binding site" description="axial binding residue" evidence="8">
    <location>
        <position position="450"/>
    </location>
    <ligand>
        <name>heme</name>
        <dbReference type="ChEBI" id="CHEBI:30413"/>
    </ligand>
    <ligandPart>
        <name>Fe</name>
        <dbReference type="ChEBI" id="CHEBI:18248"/>
    </ligandPart>
</feature>
<dbReference type="GO" id="GO:0016705">
    <property type="term" value="F:oxidoreductase activity, acting on paired donors, with incorporation or reduction of molecular oxygen"/>
    <property type="evidence" value="ECO:0007669"/>
    <property type="project" value="InterPro"/>
</dbReference>
<evidence type="ECO:0000256" key="3">
    <source>
        <dbReference type="ARBA" id="ARBA00022617"/>
    </source>
</evidence>
<dbReference type="PANTHER" id="PTHR24296">
    <property type="entry name" value="CYTOCHROME P450"/>
    <property type="match status" value="1"/>
</dbReference>
<keyword evidence="11" id="KW-1185">Reference proteome</keyword>
<feature type="transmembrane region" description="Helical" evidence="9">
    <location>
        <begin position="12"/>
        <end position="37"/>
    </location>
</feature>
<proteinExistence type="inferred from homology"/>
<reference evidence="11" key="1">
    <citation type="journal article" date="2019" name="Gigascience">
        <title>De novo genome assembly of the endangered Acer yangbiense, a plant species with extremely small populations endemic to Yunnan Province, China.</title>
        <authorList>
            <person name="Yang J."/>
            <person name="Wariss H.M."/>
            <person name="Tao L."/>
            <person name="Zhang R."/>
            <person name="Yun Q."/>
            <person name="Hollingsworth P."/>
            <person name="Dao Z."/>
            <person name="Luo G."/>
            <person name="Guo H."/>
            <person name="Ma Y."/>
            <person name="Sun W."/>
        </authorList>
    </citation>
    <scope>NUCLEOTIDE SEQUENCE [LARGE SCALE GENOMIC DNA]</scope>
    <source>
        <strain evidence="11">cv. Malutang</strain>
    </source>
</reference>
<protein>
    <recommendedName>
        <fullName evidence="12">Cytochrome P450</fullName>
    </recommendedName>
</protein>
<dbReference type="GO" id="GO:0020037">
    <property type="term" value="F:heme binding"/>
    <property type="evidence" value="ECO:0007669"/>
    <property type="project" value="InterPro"/>
</dbReference>
<organism evidence="10 11">
    <name type="scientific">Acer yangbiense</name>
    <dbReference type="NCBI Taxonomy" id="1000413"/>
    <lineage>
        <taxon>Eukaryota</taxon>
        <taxon>Viridiplantae</taxon>
        <taxon>Streptophyta</taxon>
        <taxon>Embryophyta</taxon>
        <taxon>Tracheophyta</taxon>
        <taxon>Spermatophyta</taxon>
        <taxon>Magnoliopsida</taxon>
        <taxon>eudicotyledons</taxon>
        <taxon>Gunneridae</taxon>
        <taxon>Pentapetalae</taxon>
        <taxon>rosids</taxon>
        <taxon>malvids</taxon>
        <taxon>Sapindales</taxon>
        <taxon>Sapindaceae</taxon>
        <taxon>Hippocastanoideae</taxon>
        <taxon>Acereae</taxon>
        <taxon>Acer</taxon>
    </lineage>
</organism>
<dbReference type="GO" id="GO:0005506">
    <property type="term" value="F:iron ion binding"/>
    <property type="evidence" value="ECO:0007669"/>
    <property type="project" value="InterPro"/>
</dbReference>
<dbReference type="PRINTS" id="PR00463">
    <property type="entry name" value="EP450I"/>
</dbReference>
<dbReference type="InterPro" id="IPR001128">
    <property type="entry name" value="Cyt_P450"/>
</dbReference>
<accession>A0A5C7GXY1</accession>
<keyword evidence="4 8" id="KW-0479">Metal-binding</keyword>